<dbReference type="Pfam" id="PF14281">
    <property type="entry name" value="PDDEXK_4"/>
    <property type="match status" value="1"/>
</dbReference>
<keyword evidence="2" id="KW-1185">Reference proteome</keyword>
<evidence type="ECO:0000313" key="1">
    <source>
        <dbReference type="EMBL" id="SMC19794.1"/>
    </source>
</evidence>
<sequence length="430" mass="50503">MNLGSTHTSEGQTLDVRKNIIQLFNSKEYHELKLYYGNKSFFDILGIMRNENVHSDFLAWILDTEANHGLNEYSIRKFLEMVVMSLFDCKYANKYNDLFPEYLIDYIITGNYHVSDVKIEREKVIDNNKRIDLFIDLTIKIKSNSDENINVKIILENKVYSKEHSDQTNQYYDWAERNFKENSELVYIYLTPTSNRELLELEDQHSQCKKYIQINYQYLVDYVLEPCRMQQISDEAKSLIDNYLRCLSYPSLDEESIKNGGLVMAVSEREKRLLLDFWETNKPLLLAMLNVLKDDDSIDEQERQNMDSMISTISNKSNKDFTKYKFKGNVYGKNRLVLAVVKEYLSSSNVTYDELKDIFPDNIQGTLGVFQKVEYAENKDRRRYFLKLDEILVTKDGIRIAVCTQWGMPKIDGFIDAASRLGYEIEPTNL</sequence>
<dbReference type="OrthoDB" id="1453311at2"/>
<protein>
    <submittedName>
        <fullName evidence="1">PD-(D/E)XK nuclease superfamily protein</fullName>
    </submittedName>
</protein>
<organism evidence="1 2">
    <name type="scientific">Clostridium acidisoli DSM 12555</name>
    <dbReference type="NCBI Taxonomy" id="1121291"/>
    <lineage>
        <taxon>Bacteria</taxon>
        <taxon>Bacillati</taxon>
        <taxon>Bacillota</taxon>
        <taxon>Clostridia</taxon>
        <taxon>Eubacteriales</taxon>
        <taxon>Clostridiaceae</taxon>
        <taxon>Clostridium</taxon>
    </lineage>
</organism>
<gene>
    <name evidence="1" type="ORF">SAMN02745134_00942</name>
</gene>
<dbReference type="RefSeq" id="WP_084114187.1">
    <property type="nucleotide sequence ID" value="NZ_FWXH01000002.1"/>
</dbReference>
<dbReference type="EMBL" id="FWXH01000002">
    <property type="protein sequence ID" value="SMC19794.1"/>
    <property type="molecule type" value="Genomic_DNA"/>
</dbReference>
<name>A0A1W1X7H7_9CLOT</name>
<dbReference type="STRING" id="1121291.SAMN02745134_00942"/>
<evidence type="ECO:0000313" key="2">
    <source>
        <dbReference type="Proteomes" id="UP000192468"/>
    </source>
</evidence>
<reference evidence="1 2" key="1">
    <citation type="submission" date="2017-04" db="EMBL/GenBank/DDBJ databases">
        <authorList>
            <person name="Afonso C.L."/>
            <person name="Miller P.J."/>
            <person name="Scott M.A."/>
            <person name="Spackman E."/>
            <person name="Goraichik I."/>
            <person name="Dimitrov K.M."/>
            <person name="Suarez D.L."/>
            <person name="Swayne D.E."/>
        </authorList>
    </citation>
    <scope>NUCLEOTIDE SEQUENCE [LARGE SCALE GENOMIC DNA]</scope>
    <source>
        <strain evidence="1 2">DSM 12555</strain>
    </source>
</reference>
<dbReference type="InterPro" id="IPR029470">
    <property type="entry name" value="PDDEXK_4"/>
</dbReference>
<dbReference type="AlphaFoldDB" id="A0A1W1X7H7"/>
<dbReference type="Proteomes" id="UP000192468">
    <property type="component" value="Unassembled WGS sequence"/>
</dbReference>
<proteinExistence type="predicted"/>
<accession>A0A1W1X7H7</accession>